<dbReference type="Gene3D" id="3.40.50.150">
    <property type="entry name" value="Vaccinia Virus protein VP39"/>
    <property type="match status" value="1"/>
</dbReference>
<sequence>MDRLTCKTLQRLAEFLDARKVGHVGNSGYRKTSDMAVLLKILERLIDKGIVVPKKTVFLDMGSGDGRVNIFMAYVCRWSLGFEIEDFIYDEYLDLKGEIASFLKMKGLKPLPDTLKVWCGDSLDERSHRKMSEETGVTLADVDIFYTYITMHDLFADFLREKARSGAYYMVYGFNGILPRYRGFELVDPDVAGQKIVTLYRKL</sequence>
<dbReference type="AlphaFoldDB" id="A0A1I4T7N4"/>
<accession>A0A1I4T7N4</accession>
<proteinExistence type="predicted"/>
<dbReference type="Proteomes" id="UP000199611">
    <property type="component" value="Unassembled WGS sequence"/>
</dbReference>
<dbReference type="EMBL" id="FOUU01000003">
    <property type="protein sequence ID" value="SFM72798.1"/>
    <property type="molecule type" value="Genomic_DNA"/>
</dbReference>
<evidence type="ECO:0000313" key="2">
    <source>
        <dbReference type="EMBL" id="SFM72798.1"/>
    </source>
</evidence>
<dbReference type="RefSeq" id="WP_093394360.1">
    <property type="nucleotide sequence ID" value="NZ_FOUU01000003.1"/>
</dbReference>
<dbReference type="SUPFAM" id="SSF53335">
    <property type="entry name" value="S-adenosyl-L-methionine-dependent methyltransferases"/>
    <property type="match status" value="1"/>
</dbReference>
<dbReference type="Pfam" id="PF08123">
    <property type="entry name" value="DOT1"/>
    <property type="match status" value="1"/>
</dbReference>
<dbReference type="STRING" id="39841.SAMN05660836_01278"/>
<evidence type="ECO:0000259" key="1">
    <source>
        <dbReference type="Pfam" id="PF08123"/>
    </source>
</evidence>
<dbReference type="InterPro" id="IPR029063">
    <property type="entry name" value="SAM-dependent_MTases_sf"/>
</dbReference>
<organism evidence="2 3">
    <name type="scientific">Thermodesulforhabdus norvegica</name>
    <dbReference type="NCBI Taxonomy" id="39841"/>
    <lineage>
        <taxon>Bacteria</taxon>
        <taxon>Pseudomonadati</taxon>
        <taxon>Thermodesulfobacteriota</taxon>
        <taxon>Syntrophobacteria</taxon>
        <taxon>Syntrophobacterales</taxon>
        <taxon>Thermodesulforhabdaceae</taxon>
        <taxon>Thermodesulforhabdus</taxon>
    </lineage>
</organism>
<feature type="domain" description="DOT1" evidence="1">
    <location>
        <begin position="42"/>
        <end position="147"/>
    </location>
</feature>
<dbReference type="InterPro" id="IPR025789">
    <property type="entry name" value="DOT1_dom"/>
</dbReference>
<protein>
    <submittedName>
        <fullName evidence="2">Histone methylation protein DOT1</fullName>
    </submittedName>
</protein>
<keyword evidence="3" id="KW-1185">Reference proteome</keyword>
<gene>
    <name evidence="2" type="ORF">SAMN05660836_01278</name>
</gene>
<evidence type="ECO:0000313" key="3">
    <source>
        <dbReference type="Proteomes" id="UP000199611"/>
    </source>
</evidence>
<dbReference type="GO" id="GO:0031151">
    <property type="term" value="F:histone H3K79 methyltransferase activity"/>
    <property type="evidence" value="ECO:0007669"/>
    <property type="project" value="InterPro"/>
</dbReference>
<dbReference type="OrthoDB" id="5512768at2"/>
<reference evidence="2 3" key="1">
    <citation type="submission" date="2016-10" db="EMBL/GenBank/DDBJ databases">
        <authorList>
            <person name="de Groot N.N."/>
        </authorList>
    </citation>
    <scope>NUCLEOTIDE SEQUENCE [LARGE SCALE GENOMIC DNA]</scope>
    <source>
        <strain evidence="2 3">DSM 9990</strain>
    </source>
</reference>
<name>A0A1I4T7N4_9BACT</name>